<protein>
    <submittedName>
        <fullName evidence="1">Uncharacterized protein</fullName>
    </submittedName>
</protein>
<reference evidence="1" key="1">
    <citation type="journal article" date="2023" name="Mol. Phylogenet. Evol.">
        <title>Genome-scale phylogeny and comparative genomics of the fungal order Sordariales.</title>
        <authorList>
            <person name="Hensen N."/>
            <person name="Bonometti L."/>
            <person name="Westerberg I."/>
            <person name="Brannstrom I.O."/>
            <person name="Guillou S."/>
            <person name="Cros-Aarteil S."/>
            <person name="Calhoun S."/>
            <person name="Haridas S."/>
            <person name="Kuo A."/>
            <person name="Mondo S."/>
            <person name="Pangilinan J."/>
            <person name="Riley R."/>
            <person name="LaButti K."/>
            <person name="Andreopoulos B."/>
            <person name="Lipzen A."/>
            <person name="Chen C."/>
            <person name="Yan M."/>
            <person name="Daum C."/>
            <person name="Ng V."/>
            <person name="Clum A."/>
            <person name="Steindorff A."/>
            <person name="Ohm R.A."/>
            <person name="Martin F."/>
            <person name="Silar P."/>
            <person name="Natvig D.O."/>
            <person name="Lalanne C."/>
            <person name="Gautier V."/>
            <person name="Ament-Velasquez S.L."/>
            <person name="Kruys A."/>
            <person name="Hutchinson M.I."/>
            <person name="Powell A.J."/>
            <person name="Barry K."/>
            <person name="Miller A.N."/>
            <person name="Grigoriev I.V."/>
            <person name="Debuchy R."/>
            <person name="Gladieux P."/>
            <person name="Hiltunen Thoren M."/>
            <person name="Johannesson H."/>
        </authorList>
    </citation>
    <scope>NUCLEOTIDE SEQUENCE</scope>
    <source>
        <strain evidence="1">CBS 955.72</strain>
    </source>
</reference>
<dbReference type="AlphaFoldDB" id="A0AAJ0M845"/>
<proteinExistence type="predicted"/>
<dbReference type="Proteomes" id="UP001275084">
    <property type="component" value="Unassembled WGS sequence"/>
</dbReference>
<keyword evidence="2" id="KW-1185">Reference proteome</keyword>
<organism evidence="1 2">
    <name type="scientific">Lasiosphaeria hispida</name>
    <dbReference type="NCBI Taxonomy" id="260671"/>
    <lineage>
        <taxon>Eukaryota</taxon>
        <taxon>Fungi</taxon>
        <taxon>Dikarya</taxon>
        <taxon>Ascomycota</taxon>
        <taxon>Pezizomycotina</taxon>
        <taxon>Sordariomycetes</taxon>
        <taxon>Sordariomycetidae</taxon>
        <taxon>Sordariales</taxon>
        <taxon>Lasiosphaeriaceae</taxon>
        <taxon>Lasiosphaeria</taxon>
    </lineage>
</organism>
<accession>A0AAJ0M845</accession>
<evidence type="ECO:0000313" key="1">
    <source>
        <dbReference type="EMBL" id="KAK3341425.1"/>
    </source>
</evidence>
<comment type="caution">
    <text evidence="1">The sequence shown here is derived from an EMBL/GenBank/DDBJ whole genome shotgun (WGS) entry which is preliminary data.</text>
</comment>
<dbReference type="EMBL" id="JAUIQD010000008">
    <property type="protein sequence ID" value="KAK3341425.1"/>
    <property type="molecule type" value="Genomic_DNA"/>
</dbReference>
<name>A0AAJ0M845_9PEZI</name>
<reference evidence="1" key="2">
    <citation type="submission" date="2023-06" db="EMBL/GenBank/DDBJ databases">
        <authorList>
            <consortium name="Lawrence Berkeley National Laboratory"/>
            <person name="Haridas S."/>
            <person name="Hensen N."/>
            <person name="Bonometti L."/>
            <person name="Westerberg I."/>
            <person name="Brannstrom I.O."/>
            <person name="Guillou S."/>
            <person name="Cros-Aarteil S."/>
            <person name="Calhoun S."/>
            <person name="Kuo A."/>
            <person name="Mondo S."/>
            <person name="Pangilinan J."/>
            <person name="Riley R."/>
            <person name="Labutti K."/>
            <person name="Andreopoulos B."/>
            <person name="Lipzen A."/>
            <person name="Chen C."/>
            <person name="Yanf M."/>
            <person name="Daum C."/>
            <person name="Ng V."/>
            <person name="Clum A."/>
            <person name="Steindorff A."/>
            <person name="Ohm R."/>
            <person name="Martin F."/>
            <person name="Silar P."/>
            <person name="Natvig D."/>
            <person name="Lalanne C."/>
            <person name="Gautier V."/>
            <person name="Ament-Velasquez S.L."/>
            <person name="Kruys A."/>
            <person name="Hutchinson M.I."/>
            <person name="Powell A.J."/>
            <person name="Barry K."/>
            <person name="Miller A.N."/>
            <person name="Grigoriev I.V."/>
            <person name="Debuchy R."/>
            <person name="Gladieux P."/>
            <person name="Thoren M.H."/>
            <person name="Johannesson H."/>
        </authorList>
    </citation>
    <scope>NUCLEOTIDE SEQUENCE</scope>
    <source>
        <strain evidence="1">CBS 955.72</strain>
    </source>
</reference>
<evidence type="ECO:0000313" key="2">
    <source>
        <dbReference type="Proteomes" id="UP001275084"/>
    </source>
</evidence>
<gene>
    <name evidence="1" type="ORF">B0T25DRAFT_573807</name>
</gene>
<sequence length="212" mass="24359">MSLLPYYEENYKWKFMNDAHSESTHASGNMDDSKDRLPVLHMNEQDKPPKFCFQLIRHLVLNTSPRLMEASAGDLGAIPSTSADGITRHNLEIIEELLWSERKTRLEVDWWRLERLETLFIDIRSYGCSFVNSIDADGLYEMAEPLKGPLSIEDVETGKMDSYGDQKGRSIDGHNWWLVVRDAVRPGGKLVFVDKRVSELNLPVFSTWDVLP</sequence>